<evidence type="ECO:0000313" key="7">
    <source>
        <dbReference type="Proteomes" id="UP000293433"/>
    </source>
</evidence>
<dbReference type="PROSITE" id="PS50110">
    <property type="entry name" value="RESPONSE_REGULATORY"/>
    <property type="match status" value="1"/>
</dbReference>
<dbReference type="GO" id="GO:0000160">
    <property type="term" value="P:phosphorelay signal transduction system"/>
    <property type="evidence" value="ECO:0007669"/>
    <property type="project" value="InterPro"/>
</dbReference>
<dbReference type="EMBL" id="SGWV01000009">
    <property type="protein sequence ID" value="RZS54867.1"/>
    <property type="molecule type" value="Genomic_DNA"/>
</dbReference>
<dbReference type="PANTHER" id="PTHR45228">
    <property type="entry name" value="CYCLIC DI-GMP PHOSPHODIESTERASE TM_0186-RELATED"/>
    <property type="match status" value="1"/>
</dbReference>
<dbReference type="InterPro" id="IPR011006">
    <property type="entry name" value="CheY-like_superfamily"/>
</dbReference>
<feature type="domain" description="Response regulatory" evidence="3">
    <location>
        <begin position="6"/>
        <end position="121"/>
    </location>
</feature>
<proteinExistence type="predicted"/>
<reference evidence="6 7" key="1">
    <citation type="submission" date="2019-02" db="EMBL/GenBank/DDBJ databases">
        <title>Genomic Encyclopedia of Type Strains, Phase IV (KMG-IV): sequencing the most valuable type-strain genomes for metagenomic binning, comparative biology and taxonomic classification.</title>
        <authorList>
            <person name="Goeker M."/>
        </authorList>
    </citation>
    <scope>NUCLEOTIDE SEQUENCE [LARGE SCALE GENOMIC DNA]</scope>
    <source>
        <strain evidence="6 7">DSM 10617</strain>
    </source>
</reference>
<name>A0A4Q7LLR1_9BURK</name>
<dbReference type="Proteomes" id="UP000293433">
    <property type="component" value="Unassembled WGS sequence"/>
</dbReference>
<keyword evidence="2" id="KW-0175">Coiled coil</keyword>
<feature type="coiled-coil region" evidence="2">
    <location>
        <begin position="130"/>
        <end position="168"/>
    </location>
</feature>
<dbReference type="InterPro" id="IPR003607">
    <property type="entry name" value="HD/PDEase_dom"/>
</dbReference>
<dbReference type="SUPFAM" id="SSF109604">
    <property type="entry name" value="HD-domain/PDEase-like"/>
    <property type="match status" value="1"/>
</dbReference>
<evidence type="ECO:0000313" key="6">
    <source>
        <dbReference type="EMBL" id="RZS54867.1"/>
    </source>
</evidence>
<dbReference type="CDD" id="cd00077">
    <property type="entry name" value="HDc"/>
    <property type="match status" value="1"/>
</dbReference>
<evidence type="ECO:0000259" key="3">
    <source>
        <dbReference type="PROSITE" id="PS50110"/>
    </source>
</evidence>
<feature type="domain" description="HD" evidence="4">
    <location>
        <begin position="191"/>
        <end position="314"/>
    </location>
</feature>
<evidence type="ECO:0000256" key="1">
    <source>
        <dbReference type="PROSITE-ProRule" id="PRU00169"/>
    </source>
</evidence>
<dbReference type="PROSITE" id="PS51832">
    <property type="entry name" value="HD_GYP"/>
    <property type="match status" value="1"/>
</dbReference>
<dbReference type="Gene3D" id="3.40.50.2300">
    <property type="match status" value="1"/>
</dbReference>
<sequence length="420" mass="46119">MSQAWTILCVDDEANILAALKRVLRGAGHQVLTAPGGAEALEIMGRLPVDLVISDMRMPGMDGAQLLEAVRARWPQAVRILLTGHADMASTVAAINRGQILRYVHKPWDETELLGAVGEGLERLSLQRERDRLEALTQHQNDELKTLNSELESRVQARTAELAEANEKLRRNYLKSIKVFSSLLELRGAQFAGHGRRVAEMARDIARKMSLPEPEVLDIFVAGLLHDIGQIGLGDEILGRPLARYDDTELSAYRRHPLLAEQSLMALDDLQALVPMIRSHHERHDGTGFPDKLAGPSIPVGARILAVADAFDDLQNGHLADARLNALEARTVMRRARGSQFDPEVLDVFLHLTEPAAPAVRTPPLLTAALEPGMVLSQDLISGRGLLMLTAGHKLTASLIARIREFEAREGSVLEVHVGR</sequence>
<dbReference type="PROSITE" id="PS51831">
    <property type="entry name" value="HD"/>
    <property type="match status" value="1"/>
</dbReference>
<evidence type="ECO:0000259" key="5">
    <source>
        <dbReference type="PROSITE" id="PS51832"/>
    </source>
</evidence>
<feature type="domain" description="HD-GYP" evidence="5">
    <location>
        <begin position="169"/>
        <end position="365"/>
    </location>
</feature>
<dbReference type="InterPro" id="IPR001789">
    <property type="entry name" value="Sig_transdc_resp-reg_receiver"/>
</dbReference>
<keyword evidence="6" id="KW-0378">Hydrolase</keyword>
<dbReference type="GO" id="GO:0008081">
    <property type="term" value="F:phosphoric diester hydrolase activity"/>
    <property type="evidence" value="ECO:0007669"/>
    <property type="project" value="UniProtKB-ARBA"/>
</dbReference>
<evidence type="ECO:0000256" key="2">
    <source>
        <dbReference type="SAM" id="Coils"/>
    </source>
</evidence>
<dbReference type="InterPro" id="IPR006674">
    <property type="entry name" value="HD_domain"/>
</dbReference>
<dbReference type="Pfam" id="PF00072">
    <property type="entry name" value="Response_reg"/>
    <property type="match status" value="1"/>
</dbReference>
<gene>
    <name evidence="6" type="ORF">EV685_2352</name>
</gene>
<dbReference type="CDD" id="cd17569">
    <property type="entry name" value="REC_HupR-like"/>
    <property type="match status" value="1"/>
</dbReference>
<protein>
    <submittedName>
        <fullName evidence="6">Response regulator receiver modulated metal dependent phosphohydrolase</fullName>
    </submittedName>
</protein>
<dbReference type="SMART" id="SM00471">
    <property type="entry name" value="HDc"/>
    <property type="match status" value="1"/>
</dbReference>
<dbReference type="SUPFAM" id="SSF52172">
    <property type="entry name" value="CheY-like"/>
    <property type="match status" value="1"/>
</dbReference>
<dbReference type="InterPro" id="IPR037522">
    <property type="entry name" value="HD_GYP_dom"/>
</dbReference>
<organism evidence="6 7">
    <name type="scientific">Sphaerotilus mobilis</name>
    <dbReference type="NCBI Taxonomy" id="47994"/>
    <lineage>
        <taxon>Bacteria</taxon>
        <taxon>Pseudomonadati</taxon>
        <taxon>Pseudomonadota</taxon>
        <taxon>Betaproteobacteria</taxon>
        <taxon>Burkholderiales</taxon>
        <taxon>Sphaerotilaceae</taxon>
        <taxon>Sphaerotilus</taxon>
    </lineage>
</organism>
<feature type="modified residue" description="4-aspartylphosphate" evidence="1">
    <location>
        <position position="55"/>
    </location>
</feature>
<dbReference type="Pfam" id="PF13487">
    <property type="entry name" value="HD_5"/>
    <property type="match status" value="1"/>
</dbReference>
<dbReference type="OrthoDB" id="9763857at2"/>
<dbReference type="PANTHER" id="PTHR45228:SF8">
    <property type="entry name" value="TWO-COMPONENT RESPONSE REGULATOR-RELATED"/>
    <property type="match status" value="1"/>
</dbReference>
<dbReference type="InterPro" id="IPR052020">
    <property type="entry name" value="Cyclic_di-GMP/3'3'-cGAMP_PDE"/>
</dbReference>
<dbReference type="RefSeq" id="WP_130482182.1">
    <property type="nucleotide sequence ID" value="NZ_SGWV01000009.1"/>
</dbReference>
<keyword evidence="1" id="KW-0597">Phosphoprotein</keyword>
<accession>A0A4Q7LLR1</accession>
<evidence type="ECO:0000259" key="4">
    <source>
        <dbReference type="PROSITE" id="PS51831"/>
    </source>
</evidence>
<dbReference type="AlphaFoldDB" id="A0A4Q7LLR1"/>
<keyword evidence="7" id="KW-1185">Reference proteome</keyword>
<dbReference type="Gene3D" id="1.10.3210.10">
    <property type="entry name" value="Hypothetical protein af1432"/>
    <property type="match status" value="1"/>
</dbReference>
<comment type="caution">
    <text evidence="6">The sequence shown here is derived from an EMBL/GenBank/DDBJ whole genome shotgun (WGS) entry which is preliminary data.</text>
</comment>
<dbReference type="SMART" id="SM00448">
    <property type="entry name" value="REC"/>
    <property type="match status" value="1"/>
</dbReference>